<protein>
    <submittedName>
        <fullName evidence="3">Protein-disulfide isomerase</fullName>
    </submittedName>
</protein>
<dbReference type="Gene3D" id="1.10.40.110">
    <property type="match status" value="1"/>
</dbReference>
<feature type="signal peptide" evidence="1">
    <location>
        <begin position="1"/>
        <end position="29"/>
    </location>
</feature>
<evidence type="ECO:0000313" key="4">
    <source>
        <dbReference type="Proteomes" id="UP000053455"/>
    </source>
</evidence>
<dbReference type="InterPro" id="IPR036249">
    <property type="entry name" value="Thioredoxin-like_sf"/>
</dbReference>
<dbReference type="SUPFAM" id="SSF52833">
    <property type="entry name" value="Thioredoxin-like"/>
    <property type="match status" value="1"/>
</dbReference>
<dbReference type="Proteomes" id="UP000053455">
    <property type="component" value="Unassembled WGS sequence"/>
</dbReference>
<proteinExistence type="predicted"/>
<evidence type="ECO:0000259" key="2">
    <source>
        <dbReference type="Pfam" id="PF13462"/>
    </source>
</evidence>
<keyword evidence="3" id="KW-0413">Isomerase</keyword>
<reference evidence="3 4" key="1">
    <citation type="submission" date="2015-04" db="EMBL/GenBank/DDBJ databases">
        <title>The draft genome sequence of Erythrobacter marinus HWDM-33.</title>
        <authorList>
            <person name="Zhuang L."/>
            <person name="Liu Y."/>
            <person name="Shao Z."/>
        </authorList>
    </citation>
    <scope>NUCLEOTIDE SEQUENCE [LARGE SCALE GENOMIC DNA]</scope>
    <source>
        <strain evidence="3 4">HWDM-33</strain>
    </source>
</reference>
<dbReference type="OrthoDB" id="8478320at2"/>
<keyword evidence="1" id="KW-0732">Signal</keyword>
<dbReference type="Pfam" id="PF13462">
    <property type="entry name" value="Thioredoxin_4"/>
    <property type="match status" value="1"/>
</dbReference>
<dbReference type="PROSITE" id="PS51257">
    <property type="entry name" value="PROKAR_LIPOPROTEIN"/>
    <property type="match status" value="1"/>
</dbReference>
<evidence type="ECO:0000313" key="3">
    <source>
        <dbReference type="EMBL" id="KLI63478.1"/>
    </source>
</evidence>
<dbReference type="Gene3D" id="3.40.30.10">
    <property type="entry name" value="Glutaredoxin"/>
    <property type="match status" value="1"/>
</dbReference>
<dbReference type="EMBL" id="LBHU01000002">
    <property type="protein sequence ID" value="KLI63478.1"/>
    <property type="molecule type" value="Genomic_DNA"/>
</dbReference>
<organism evidence="3 4">
    <name type="scientific">Aurantiacibacter marinus</name>
    <dbReference type="NCBI Taxonomy" id="874156"/>
    <lineage>
        <taxon>Bacteria</taxon>
        <taxon>Pseudomonadati</taxon>
        <taxon>Pseudomonadota</taxon>
        <taxon>Alphaproteobacteria</taxon>
        <taxon>Sphingomonadales</taxon>
        <taxon>Erythrobacteraceae</taxon>
        <taxon>Aurantiacibacter</taxon>
    </lineage>
</organism>
<sequence>MTTLRRLSPAKIAWTIIAAPLALALGACGGETEGGAVDGDPISAIPAPDGQAWTDVVQVTEEDGYLLGNPDAPLKLIEYASLTCGACANFAQTGASPLKEEYVSTGVVSYELRNLVRDGYDLTLARLTRCGAPESFHPLSDQVWLNFDQIMNGAQQGQQAMQQLGDLPDNQIYVAVAETAGFLDFFASRGISRDQAASCLSDNASVLAIGERSDTQAGELGITSTPTFILNGRQLDERSWTDLEPVLQRAGAREE</sequence>
<dbReference type="GO" id="GO:0016853">
    <property type="term" value="F:isomerase activity"/>
    <property type="evidence" value="ECO:0007669"/>
    <property type="project" value="UniProtKB-KW"/>
</dbReference>
<dbReference type="PATRIC" id="fig|874156.12.peg.1401"/>
<dbReference type="AlphaFoldDB" id="A0A0H0XLL1"/>
<dbReference type="RefSeq" id="WP_047093292.1">
    <property type="nucleotide sequence ID" value="NZ_LBHU01000002.1"/>
</dbReference>
<comment type="caution">
    <text evidence="3">The sequence shown here is derived from an EMBL/GenBank/DDBJ whole genome shotgun (WGS) entry which is preliminary data.</text>
</comment>
<accession>A0A0H0XLL1</accession>
<name>A0A0H0XLL1_9SPHN</name>
<gene>
    <name evidence="3" type="ORF">AAV99_06805</name>
</gene>
<keyword evidence="4" id="KW-1185">Reference proteome</keyword>
<feature type="domain" description="Thioredoxin-like fold" evidence="2">
    <location>
        <begin position="62"/>
        <end position="247"/>
    </location>
</feature>
<feature type="chain" id="PRO_5002588989" evidence="1">
    <location>
        <begin position="30"/>
        <end position="255"/>
    </location>
</feature>
<dbReference type="STRING" id="874156.GCA_001021555_01959"/>
<evidence type="ECO:0000256" key="1">
    <source>
        <dbReference type="SAM" id="SignalP"/>
    </source>
</evidence>
<dbReference type="InterPro" id="IPR012336">
    <property type="entry name" value="Thioredoxin-like_fold"/>
</dbReference>